<protein>
    <submittedName>
        <fullName evidence="1">Uncharacterized protein</fullName>
    </submittedName>
</protein>
<proteinExistence type="predicted"/>
<dbReference type="Proteomes" id="UP000229897">
    <property type="component" value="Chromosome"/>
</dbReference>
<dbReference type="KEGG" id="mass:CR152_11565"/>
<organism evidence="1 2">
    <name type="scientific">Massilia violaceinigra</name>
    <dbReference type="NCBI Taxonomy" id="2045208"/>
    <lineage>
        <taxon>Bacteria</taxon>
        <taxon>Pseudomonadati</taxon>
        <taxon>Pseudomonadota</taxon>
        <taxon>Betaproteobacteria</taxon>
        <taxon>Burkholderiales</taxon>
        <taxon>Oxalobacteraceae</taxon>
        <taxon>Telluria group</taxon>
        <taxon>Massilia</taxon>
    </lineage>
</organism>
<evidence type="ECO:0000313" key="2">
    <source>
        <dbReference type="Proteomes" id="UP000229897"/>
    </source>
</evidence>
<dbReference type="Gene3D" id="4.10.410.40">
    <property type="match status" value="1"/>
</dbReference>
<evidence type="ECO:0000313" key="1">
    <source>
        <dbReference type="EMBL" id="ATQ75089.1"/>
    </source>
</evidence>
<dbReference type="EMBL" id="CP024608">
    <property type="protein sequence ID" value="ATQ75089.1"/>
    <property type="molecule type" value="Genomic_DNA"/>
</dbReference>
<gene>
    <name evidence="1" type="ORF">CR152_11565</name>
</gene>
<dbReference type="OrthoDB" id="8755976at2"/>
<accession>A0A2D2DJE4</accession>
<keyword evidence="2" id="KW-1185">Reference proteome</keyword>
<reference evidence="1" key="1">
    <citation type="submission" date="2017-10" db="EMBL/GenBank/DDBJ databases">
        <title>Massilia psychrophilum sp. nov., a novel purple-pigmented bacterium isolated from Tianshan glacier, Xinjiang Municipality, China.</title>
        <authorList>
            <person name="Wang H."/>
        </authorList>
    </citation>
    <scope>NUCLEOTIDE SEQUENCE [LARGE SCALE GENOMIC DNA]</scope>
    <source>
        <strain evidence="1">B2</strain>
    </source>
</reference>
<dbReference type="AlphaFoldDB" id="A0A2D2DJE4"/>
<sequence>MSGENVTTVAESSLWVSVAAPATYNAAGFLALTWTKIGEITNMGSVTGRAYNNSTHAPVDTAQQIQKKASYTLGESEFMMGWDEEDEGQIIVDDASRTYDILSFKLIKQDGALRYFTAQVSKFVENNGAVDDIVQGALTLLRQKDTIRVAAI</sequence>
<name>A0A2D2DJE4_9BURK</name>
<dbReference type="RefSeq" id="WP_099875059.1">
    <property type="nucleotide sequence ID" value="NZ_CP024608.1"/>
</dbReference>